<proteinExistence type="predicted"/>
<keyword evidence="1" id="KW-0238">DNA-binding</keyword>
<dbReference type="Proteomes" id="UP001056756">
    <property type="component" value="Chromosome"/>
</dbReference>
<reference evidence="3" key="1">
    <citation type="submission" date="2022-05" db="EMBL/GenBank/DDBJ databases">
        <title>Novel bacterial taxa in a minimal lignocellulolytic consortium and its capacity to transform plastics disclosed by genome-resolved metagenomics.</title>
        <authorList>
            <person name="Rodriguez C.A.D."/>
            <person name="Diaz-Garcia L."/>
            <person name="Herrera K."/>
            <person name="Tarazona N.A."/>
            <person name="Sproer C."/>
            <person name="Overmann J."/>
            <person name="Jimenez D.J."/>
        </authorList>
    </citation>
    <scope>NUCLEOTIDE SEQUENCE</scope>
    <source>
        <strain evidence="3">MAG5</strain>
    </source>
</reference>
<dbReference type="Pfam" id="PF02311">
    <property type="entry name" value="AraC_binding"/>
    <property type="match status" value="1"/>
</dbReference>
<dbReference type="GO" id="GO:0006355">
    <property type="term" value="P:regulation of DNA-templated transcription"/>
    <property type="evidence" value="ECO:0007669"/>
    <property type="project" value="InterPro"/>
</dbReference>
<dbReference type="InterPro" id="IPR014710">
    <property type="entry name" value="RmlC-like_jellyroll"/>
</dbReference>
<dbReference type="KEGG" id="plig:NAG76_00270"/>
<dbReference type="PANTHER" id="PTHR37694">
    <property type="entry name" value="SLR8022 PROTEIN"/>
    <property type="match status" value="1"/>
</dbReference>
<evidence type="ECO:0000259" key="2">
    <source>
        <dbReference type="Pfam" id="PF02311"/>
    </source>
</evidence>
<evidence type="ECO:0000313" key="4">
    <source>
        <dbReference type="Proteomes" id="UP001056756"/>
    </source>
</evidence>
<dbReference type="PANTHER" id="PTHR37694:SF1">
    <property type="entry name" value="SLR8022 PROTEIN"/>
    <property type="match status" value="1"/>
</dbReference>
<accession>A0A9J6ZEY2</accession>
<dbReference type="GO" id="GO:0003677">
    <property type="term" value="F:DNA binding"/>
    <property type="evidence" value="ECO:0007669"/>
    <property type="project" value="UniProtKB-KW"/>
</dbReference>
<dbReference type="InterPro" id="IPR011051">
    <property type="entry name" value="RmlC_Cupin_sf"/>
</dbReference>
<dbReference type="EMBL" id="CP097899">
    <property type="protein sequence ID" value="URN94731.1"/>
    <property type="molecule type" value="Genomic_DNA"/>
</dbReference>
<dbReference type="InterPro" id="IPR003313">
    <property type="entry name" value="AraC-bd"/>
</dbReference>
<feature type="domain" description="AraC-type arabinose-binding/dimerisation" evidence="2">
    <location>
        <begin position="38"/>
        <end position="84"/>
    </location>
</feature>
<dbReference type="Gene3D" id="2.60.120.10">
    <property type="entry name" value="Jelly Rolls"/>
    <property type="match status" value="1"/>
</dbReference>
<dbReference type="AlphaFoldDB" id="A0A9J6ZEY2"/>
<sequence length="99" mass="11454">MKIINLESRLQHQEKFINPLTNFEKTKMVQIQLKKGIGIPEHHVDADVLIIVKKGKVEFEVAGERVELSPSSILYMEPKEQHSLLALEDVELLLLRIER</sequence>
<protein>
    <submittedName>
        <fullName evidence="3">Cupin domain-containing protein</fullName>
    </submittedName>
</protein>
<dbReference type="SUPFAM" id="SSF51182">
    <property type="entry name" value="RmlC-like cupins"/>
    <property type="match status" value="1"/>
</dbReference>
<organism evidence="3 4">
    <name type="scientific">Candidatus Pristimantibacillus lignocellulolyticus</name>
    <dbReference type="NCBI Taxonomy" id="2994561"/>
    <lineage>
        <taxon>Bacteria</taxon>
        <taxon>Bacillati</taxon>
        <taxon>Bacillota</taxon>
        <taxon>Bacilli</taxon>
        <taxon>Bacillales</taxon>
        <taxon>Paenibacillaceae</taxon>
        <taxon>Candidatus Pristimantibacillus</taxon>
    </lineage>
</organism>
<name>A0A9J6ZEY2_9BACL</name>
<gene>
    <name evidence="3" type="ORF">NAG76_00270</name>
</gene>
<evidence type="ECO:0000256" key="1">
    <source>
        <dbReference type="ARBA" id="ARBA00023125"/>
    </source>
</evidence>
<evidence type="ECO:0000313" key="3">
    <source>
        <dbReference type="EMBL" id="URN94731.1"/>
    </source>
</evidence>